<dbReference type="EMBL" id="CAJNOW010015405">
    <property type="protein sequence ID" value="CAF1641638.1"/>
    <property type="molecule type" value="Genomic_DNA"/>
</dbReference>
<dbReference type="FunFam" id="1.10.730.10:FF:000004">
    <property type="entry name" value="Isoleucyl-tRNA synthetase, cytoplasmic"/>
    <property type="match status" value="1"/>
</dbReference>
<evidence type="ECO:0000256" key="3">
    <source>
        <dbReference type="ARBA" id="ARBA00022598"/>
    </source>
</evidence>
<dbReference type="GO" id="GO:0006428">
    <property type="term" value="P:isoleucyl-tRNA aminoacylation"/>
    <property type="evidence" value="ECO:0007669"/>
    <property type="project" value="InterPro"/>
</dbReference>
<evidence type="ECO:0000256" key="4">
    <source>
        <dbReference type="ARBA" id="ARBA00022741"/>
    </source>
</evidence>
<dbReference type="EC" id="6.1.1.5" evidence="2"/>
<dbReference type="InterPro" id="IPR002300">
    <property type="entry name" value="aa-tRNA-synth_Ia"/>
</dbReference>
<dbReference type="PRINTS" id="PR00984">
    <property type="entry name" value="TRNASYNTHILE"/>
</dbReference>
<comment type="similarity">
    <text evidence="1">Belongs to the class-I aminoacyl-tRNA synthetase family.</text>
</comment>
<dbReference type="GO" id="GO:0005524">
    <property type="term" value="F:ATP binding"/>
    <property type="evidence" value="ECO:0007669"/>
    <property type="project" value="UniProtKB-KW"/>
</dbReference>
<dbReference type="OrthoDB" id="1706657at2759"/>
<evidence type="ECO:0000256" key="5">
    <source>
        <dbReference type="ARBA" id="ARBA00022840"/>
    </source>
</evidence>
<dbReference type="Proteomes" id="UP000663834">
    <property type="component" value="Unassembled WGS sequence"/>
</dbReference>
<dbReference type="CDD" id="cd07961">
    <property type="entry name" value="Anticodon_Ia_Ile_ABEc"/>
    <property type="match status" value="1"/>
</dbReference>
<dbReference type="InterPro" id="IPR013155">
    <property type="entry name" value="M/V/L/I-tRNA-synth_anticd-bd"/>
</dbReference>
<feature type="domain" description="Methionyl/Valyl/Leucyl/Isoleucyl-tRNA synthetase anticodon-binding" evidence="11">
    <location>
        <begin position="185"/>
        <end position="342"/>
    </location>
</feature>
<keyword evidence="3" id="KW-0436">Ligase</keyword>
<evidence type="ECO:0000313" key="12">
    <source>
        <dbReference type="EMBL" id="CAF1641638.1"/>
    </source>
</evidence>
<dbReference type="Proteomes" id="UP000681720">
    <property type="component" value="Unassembled WGS sequence"/>
</dbReference>
<dbReference type="PANTHER" id="PTHR42780:SF1">
    <property type="entry name" value="ISOLEUCINE--TRNA LIGASE, CYTOPLASMIC"/>
    <property type="match status" value="1"/>
</dbReference>
<dbReference type="InterPro" id="IPR014729">
    <property type="entry name" value="Rossmann-like_a/b/a_fold"/>
</dbReference>
<feature type="non-terminal residue" evidence="12">
    <location>
        <position position="1"/>
    </location>
</feature>
<evidence type="ECO:0000259" key="10">
    <source>
        <dbReference type="Pfam" id="PF00133"/>
    </source>
</evidence>
<evidence type="ECO:0000313" key="14">
    <source>
        <dbReference type="Proteomes" id="UP000663834"/>
    </source>
</evidence>
<gene>
    <name evidence="13" type="ORF">GIL414_LOCUS17076</name>
    <name evidence="12" type="ORF">KQP761_LOCUS28179</name>
</gene>
<feature type="domain" description="Aminoacyl-tRNA synthetase class Ia" evidence="10">
    <location>
        <begin position="2"/>
        <end position="126"/>
    </location>
</feature>
<accession>A0A816DUM2</accession>
<dbReference type="Gene3D" id="1.10.730.10">
    <property type="entry name" value="Isoleucyl-tRNA Synthetase, Domain 1"/>
    <property type="match status" value="1"/>
</dbReference>
<dbReference type="EMBL" id="CAJOBJ010008000">
    <property type="protein sequence ID" value="CAF4100524.1"/>
    <property type="molecule type" value="Genomic_DNA"/>
</dbReference>
<organism evidence="12 14">
    <name type="scientific">Rotaria magnacalcarata</name>
    <dbReference type="NCBI Taxonomy" id="392030"/>
    <lineage>
        <taxon>Eukaryota</taxon>
        <taxon>Metazoa</taxon>
        <taxon>Spiralia</taxon>
        <taxon>Gnathifera</taxon>
        <taxon>Rotifera</taxon>
        <taxon>Eurotatoria</taxon>
        <taxon>Bdelloidea</taxon>
        <taxon>Philodinida</taxon>
        <taxon>Philodinidae</taxon>
        <taxon>Rotaria</taxon>
    </lineage>
</organism>
<dbReference type="AlphaFoldDB" id="A0A816DUM2"/>
<comment type="caution">
    <text evidence="12">The sequence shown here is derived from an EMBL/GenBank/DDBJ whole genome shotgun (WGS) entry which is preliminary data.</text>
</comment>
<dbReference type="InterPro" id="IPR023586">
    <property type="entry name" value="Ile-tRNA-ligase_type2"/>
</dbReference>
<dbReference type="Gene3D" id="3.40.50.620">
    <property type="entry name" value="HUPs"/>
    <property type="match status" value="1"/>
</dbReference>
<evidence type="ECO:0000256" key="8">
    <source>
        <dbReference type="ARBA" id="ARBA00032665"/>
    </source>
</evidence>
<keyword evidence="7" id="KW-0030">Aminoacyl-tRNA synthetase</keyword>
<proteinExistence type="inferred from homology"/>
<dbReference type="GO" id="GO:0000049">
    <property type="term" value="F:tRNA binding"/>
    <property type="evidence" value="ECO:0007669"/>
    <property type="project" value="InterPro"/>
</dbReference>
<keyword evidence="4" id="KW-0547">Nucleotide-binding</keyword>
<sequence length="568" mass="65342">GKGLLRRIPEVFDCWFESGSMPYAQVHYPFDGRRTFPDTFPADFIAEGIDQTRGWFYTLLVISTALFDQPPFKNLIVNGIVLASDGEKMSKRKKNYPDPMEIFDEFGADALRLYLITSPVVRGESLKFKKEGVRDILKDVFLPWYNALRLLIQSCDQLKVNKKVNFIYDEKRLYSSMSSNSNVMDTWIVSYTQTLLDFVRKEMEAYRLYTVVPRLVKYIDMLTNWYVKLNKKRFKGETTLEDSLVSLNVLCYVLLTMAKLMAPFTPFLAEYMYQILRKLMPQPSSSLSPEQELSVHFQMIPKSHHSLVNKNIERAVAAVQTVIGLGRVVRERKVVPMKYPLPEFVVIHKDPSVLKDVESLEDFVREGLNVRKVTLSQDRELYGVEMHAEPNYPTLGKKAGSKVKSVTEKIRGMSNTDVEKLLLKGEGESPLTVIDDVPIEFEDIHIVYRVAEQTQYEATAEQGFVVLLDYTADASLKDEGLIREITSRIQKLRKEAKVKPTDDILVYYSVEPQTSEIARVSLEQRGEIEVIIQKPFLPLAERDQNPVVIEKKFPIKDGEIEFVITRKL</sequence>
<keyword evidence="5" id="KW-0067">ATP-binding</keyword>
<dbReference type="GO" id="GO:0004822">
    <property type="term" value="F:isoleucine-tRNA ligase activity"/>
    <property type="evidence" value="ECO:0007669"/>
    <property type="project" value="UniProtKB-EC"/>
</dbReference>
<protein>
    <recommendedName>
        <fullName evidence="2">isoleucine--tRNA ligase</fullName>
        <ecNumber evidence="2">6.1.1.5</ecNumber>
    </recommendedName>
    <alternativeName>
        <fullName evidence="8">Isoleucyl-tRNA synthetase</fullName>
    </alternativeName>
</protein>
<dbReference type="Pfam" id="PF00133">
    <property type="entry name" value="tRNA-synt_1"/>
    <property type="match status" value="1"/>
</dbReference>
<dbReference type="SUPFAM" id="SSF52374">
    <property type="entry name" value="Nucleotidylyl transferase"/>
    <property type="match status" value="1"/>
</dbReference>
<dbReference type="InterPro" id="IPR009080">
    <property type="entry name" value="tRNAsynth_Ia_anticodon-bd"/>
</dbReference>
<dbReference type="InterPro" id="IPR002301">
    <property type="entry name" value="Ile-tRNA-ligase"/>
</dbReference>
<dbReference type="Pfam" id="PF19302">
    <property type="entry name" value="DUF5915"/>
    <property type="match status" value="1"/>
</dbReference>
<comment type="catalytic activity">
    <reaction evidence="9">
        <text>tRNA(Ile) + L-isoleucine + ATP = L-isoleucyl-tRNA(Ile) + AMP + diphosphate</text>
        <dbReference type="Rhea" id="RHEA:11060"/>
        <dbReference type="Rhea" id="RHEA-COMP:9666"/>
        <dbReference type="Rhea" id="RHEA-COMP:9695"/>
        <dbReference type="ChEBI" id="CHEBI:30616"/>
        <dbReference type="ChEBI" id="CHEBI:33019"/>
        <dbReference type="ChEBI" id="CHEBI:58045"/>
        <dbReference type="ChEBI" id="CHEBI:78442"/>
        <dbReference type="ChEBI" id="CHEBI:78528"/>
        <dbReference type="ChEBI" id="CHEBI:456215"/>
        <dbReference type="EC" id="6.1.1.5"/>
    </reaction>
</comment>
<dbReference type="SUPFAM" id="SSF47323">
    <property type="entry name" value="Anticodon-binding domain of a subclass of class I aminoacyl-tRNA synthetases"/>
    <property type="match status" value="1"/>
</dbReference>
<dbReference type="PANTHER" id="PTHR42780">
    <property type="entry name" value="SOLEUCYL-TRNA SYNTHETASE"/>
    <property type="match status" value="1"/>
</dbReference>
<reference evidence="12" key="1">
    <citation type="submission" date="2021-02" db="EMBL/GenBank/DDBJ databases">
        <authorList>
            <person name="Nowell W R."/>
        </authorList>
    </citation>
    <scope>NUCLEOTIDE SEQUENCE</scope>
</reference>
<evidence type="ECO:0000313" key="13">
    <source>
        <dbReference type="EMBL" id="CAF4100524.1"/>
    </source>
</evidence>
<name>A0A816DUM2_9BILA</name>
<evidence type="ECO:0000256" key="6">
    <source>
        <dbReference type="ARBA" id="ARBA00022917"/>
    </source>
</evidence>
<evidence type="ECO:0000256" key="2">
    <source>
        <dbReference type="ARBA" id="ARBA00013165"/>
    </source>
</evidence>
<evidence type="ECO:0000256" key="9">
    <source>
        <dbReference type="ARBA" id="ARBA00048359"/>
    </source>
</evidence>
<dbReference type="InterPro" id="IPR033709">
    <property type="entry name" value="Anticodon_Ile_ABEc"/>
</dbReference>
<dbReference type="Pfam" id="PF08264">
    <property type="entry name" value="Anticodon_1"/>
    <property type="match status" value="1"/>
</dbReference>
<evidence type="ECO:0000256" key="1">
    <source>
        <dbReference type="ARBA" id="ARBA00005594"/>
    </source>
</evidence>
<keyword evidence="6" id="KW-0648">Protein biosynthesis</keyword>
<evidence type="ECO:0000256" key="7">
    <source>
        <dbReference type="ARBA" id="ARBA00023146"/>
    </source>
</evidence>
<evidence type="ECO:0000259" key="11">
    <source>
        <dbReference type="Pfam" id="PF08264"/>
    </source>
</evidence>